<dbReference type="AlphaFoldDB" id="A0AAR2KA85"/>
<dbReference type="Proteomes" id="UP001501920">
    <property type="component" value="Chromosome 18"/>
</dbReference>
<evidence type="ECO:0000256" key="2">
    <source>
        <dbReference type="ARBA" id="ARBA00022692"/>
    </source>
</evidence>
<dbReference type="GeneTree" id="ENSGT00950000183096"/>
<feature type="transmembrane region" description="Helical" evidence="7">
    <location>
        <begin position="207"/>
        <end position="229"/>
    </location>
</feature>
<dbReference type="GeneID" id="108438960"/>
<keyword evidence="9" id="KW-1185">Reference proteome</keyword>
<dbReference type="RefSeq" id="XP_017572585.1">
    <property type="nucleotide sequence ID" value="XM_017717096.2"/>
</dbReference>
<evidence type="ECO:0000256" key="7">
    <source>
        <dbReference type="SAM" id="Phobius"/>
    </source>
</evidence>
<keyword evidence="2 7" id="KW-0812">Transmembrane</keyword>
<feature type="transmembrane region" description="Helical" evidence="7">
    <location>
        <begin position="269"/>
        <end position="294"/>
    </location>
</feature>
<feature type="transmembrane region" description="Helical" evidence="7">
    <location>
        <begin position="394"/>
        <end position="417"/>
    </location>
</feature>
<organism evidence="8 9">
    <name type="scientific">Pygocentrus nattereri</name>
    <name type="common">Red-bellied piranha</name>
    <dbReference type="NCBI Taxonomy" id="42514"/>
    <lineage>
        <taxon>Eukaryota</taxon>
        <taxon>Metazoa</taxon>
        <taxon>Chordata</taxon>
        <taxon>Craniata</taxon>
        <taxon>Vertebrata</taxon>
        <taxon>Euteleostomi</taxon>
        <taxon>Actinopterygii</taxon>
        <taxon>Neopterygii</taxon>
        <taxon>Teleostei</taxon>
        <taxon>Ostariophysi</taxon>
        <taxon>Characiformes</taxon>
        <taxon>Characoidei</taxon>
        <taxon>Pygocentrus</taxon>
    </lineage>
</organism>
<protein>
    <recommendedName>
        <fullName evidence="10">Solute carrier family 46 member 3</fullName>
    </recommendedName>
</protein>
<evidence type="ECO:0000256" key="3">
    <source>
        <dbReference type="ARBA" id="ARBA00022989"/>
    </source>
</evidence>
<dbReference type="RefSeq" id="XP_037402831.1">
    <property type="nucleotide sequence ID" value="XM_037546934.1"/>
</dbReference>
<keyword evidence="4 7" id="KW-0472">Membrane</keyword>
<comment type="subcellular location">
    <subcellularLocation>
        <location evidence="1">Membrane</location>
        <topology evidence="1">Multi-pass membrane protein</topology>
    </subcellularLocation>
</comment>
<gene>
    <name evidence="8" type="primary">SLC46A3</name>
</gene>
<feature type="compositionally biased region" description="Low complexity" evidence="6">
    <location>
        <begin position="48"/>
        <end position="59"/>
    </location>
</feature>
<dbReference type="SUPFAM" id="SSF103473">
    <property type="entry name" value="MFS general substrate transporter"/>
    <property type="match status" value="1"/>
</dbReference>
<evidence type="ECO:0000256" key="1">
    <source>
        <dbReference type="ARBA" id="ARBA00004141"/>
    </source>
</evidence>
<accession>A0AAR2KA85</accession>
<evidence type="ECO:0000313" key="9">
    <source>
        <dbReference type="Proteomes" id="UP001501920"/>
    </source>
</evidence>
<dbReference type="Gene3D" id="1.20.1250.20">
    <property type="entry name" value="MFS general substrate transporter like domains"/>
    <property type="match status" value="1"/>
</dbReference>
<dbReference type="Ensembl" id="ENSPNAT00000051301.1">
    <property type="protein sequence ID" value="ENSPNAP00000059367.1"/>
    <property type="gene ID" value="ENSPNAG00000020914.2"/>
</dbReference>
<feature type="transmembrane region" description="Helical" evidence="7">
    <location>
        <begin position="5"/>
        <end position="25"/>
    </location>
</feature>
<dbReference type="PANTHER" id="PTHR23507:SF32">
    <property type="entry name" value="SI:DKEY-5G14.1"/>
    <property type="match status" value="1"/>
</dbReference>
<feature type="transmembrane region" description="Helical" evidence="7">
    <location>
        <begin position="89"/>
        <end position="106"/>
    </location>
</feature>
<feature type="transmembrane region" description="Helical" evidence="7">
    <location>
        <begin position="423"/>
        <end position="446"/>
    </location>
</feature>
<sequence length="475" mass="52475">MKKFYFVEPVFAAYAFASFLGYPLVQQYVYRRLWKDITNTSYPAMNTSSRCSTNSSNHSSHQEWSGPPWTLTEQEVQKAASLFSMYSELFSLIPSLLVTLILVAYSDQRGRKITIILPLIGSLVYCLSFLAISIFELNLYLLIAASFVSALFGGIGTMLGGCFSYVVDLCEDGKQKTLRIAGLDMVFGLVSGVALVCTGYFLRVAGFNWPFFTAAVCHLVNLLYAVFLLEESRVVERTVDSSTSGGEMNKLTFGIYNLFAQGSRRRNGLLVLLIVIFCSFSFANFGGLTVVTLYELNEPLCWSEILIGYSSALSMVMFITSFIGVYVLSRCLPDLAIIFIGMLSVFIGMTVMAFARTTLMMFLVRIPMLLAIMPFPVLRSMLSKVVSKSEQGALFACVAFVDSLFTNLGSAAFNNVYSITVTWFPGFVFLLAAGLCLIPMSLLCALRFFHFEDGSESEGLLAEEDTQVTDSPPVA</sequence>
<feature type="transmembrane region" description="Helical" evidence="7">
    <location>
        <begin position="361"/>
        <end position="382"/>
    </location>
</feature>
<evidence type="ECO:0000256" key="4">
    <source>
        <dbReference type="ARBA" id="ARBA00023136"/>
    </source>
</evidence>
<dbReference type="InterPro" id="IPR011701">
    <property type="entry name" value="MFS"/>
</dbReference>
<comment type="similarity">
    <text evidence="5">Belongs to the major facilitator superfamily. SLC46A family.</text>
</comment>
<dbReference type="PANTHER" id="PTHR23507">
    <property type="entry name" value="ZGC:174356"/>
    <property type="match status" value="1"/>
</dbReference>
<name>A0AAR2KA85_PYGNA</name>
<reference evidence="8" key="2">
    <citation type="submission" date="2025-08" db="UniProtKB">
        <authorList>
            <consortium name="Ensembl"/>
        </authorList>
    </citation>
    <scope>IDENTIFICATION</scope>
</reference>
<dbReference type="Pfam" id="PF07690">
    <property type="entry name" value="MFS_1"/>
    <property type="match status" value="1"/>
</dbReference>
<reference evidence="8 9" key="1">
    <citation type="submission" date="2020-10" db="EMBL/GenBank/DDBJ databases">
        <title>Pygocentrus nattereri (red-bellied piranha) genome, fPygNat1, primary haplotype.</title>
        <authorList>
            <person name="Myers G."/>
            <person name="Meyer A."/>
            <person name="Karagic N."/>
            <person name="Pippel M."/>
            <person name="Winkler S."/>
            <person name="Tracey A."/>
            <person name="Wood J."/>
            <person name="Formenti G."/>
            <person name="Howe K."/>
            <person name="Fedrigo O."/>
            <person name="Jarvis E.D."/>
        </authorList>
    </citation>
    <scope>NUCLEOTIDE SEQUENCE [LARGE SCALE GENOMIC DNA]</scope>
</reference>
<feature type="transmembrane region" description="Helical" evidence="7">
    <location>
        <begin position="335"/>
        <end position="355"/>
    </location>
</feature>
<dbReference type="GO" id="GO:0005765">
    <property type="term" value="C:lysosomal membrane"/>
    <property type="evidence" value="ECO:0007669"/>
    <property type="project" value="TreeGrafter"/>
</dbReference>
<feature type="transmembrane region" description="Helical" evidence="7">
    <location>
        <begin position="141"/>
        <end position="166"/>
    </location>
</feature>
<feature type="transmembrane region" description="Helical" evidence="7">
    <location>
        <begin position="306"/>
        <end position="328"/>
    </location>
</feature>
<feature type="transmembrane region" description="Helical" evidence="7">
    <location>
        <begin position="178"/>
        <end position="201"/>
    </location>
</feature>
<reference evidence="8" key="3">
    <citation type="submission" date="2025-09" db="UniProtKB">
        <authorList>
            <consortium name="Ensembl"/>
        </authorList>
    </citation>
    <scope>IDENTIFICATION</scope>
</reference>
<evidence type="ECO:0000313" key="8">
    <source>
        <dbReference type="Ensembl" id="ENSPNAP00000059367.1"/>
    </source>
</evidence>
<proteinExistence type="inferred from homology"/>
<feature type="region of interest" description="Disordered" evidence="6">
    <location>
        <begin position="48"/>
        <end position="67"/>
    </location>
</feature>
<evidence type="ECO:0000256" key="5">
    <source>
        <dbReference type="ARBA" id="ARBA00038227"/>
    </source>
</evidence>
<feature type="transmembrane region" description="Helical" evidence="7">
    <location>
        <begin position="113"/>
        <end position="135"/>
    </location>
</feature>
<evidence type="ECO:0008006" key="10">
    <source>
        <dbReference type="Google" id="ProtNLM"/>
    </source>
</evidence>
<keyword evidence="3 7" id="KW-1133">Transmembrane helix</keyword>
<dbReference type="InterPro" id="IPR036259">
    <property type="entry name" value="MFS_trans_sf"/>
</dbReference>
<dbReference type="GO" id="GO:0022857">
    <property type="term" value="F:transmembrane transporter activity"/>
    <property type="evidence" value="ECO:0007669"/>
    <property type="project" value="InterPro"/>
</dbReference>
<evidence type="ECO:0000256" key="6">
    <source>
        <dbReference type="SAM" id="MobiDB-lite"/>
    </source>
</evidence>
<dbReference type="GO" id="GO:0034486">
    <property type="term" value="P:vacuolar transmembrane transport"/>
    <property type="evidence" value="ECO:0007669"/>
    <property type="project" value="TreeGrafter"/>
</dbReference>